<dbReference type="AlphaFoldDB" id="A0A2U2B769"/>
<dbReference type="Proteomes" id="UP000244956">
    <property type="component" value="Unassembled WGS sequence"/>
</dbReference>
<dbReference type="Pfam" id="PF19781">
    <property type="entry name" value="DUF6266"/>
    <property type="match status" value="1"/>
</dbReference>
<reference evidence="1 2" key="1">
    <citation type="submission" date="2018-05" db="EMBL/GenBank/DDBJ databases">
        <title>Marinilabilia rubrum sp. nov., isolated from saltern sediment.</title>
        <authorList>
            <person name="Zhang R."/>
        </authorList>
    </citation>
    <scope>NUCLEOTIDE SEQUENCE [LARGE SCALE GENOMIC DNA]</scope>
    <source>
        <strain evidence="1 2">WTE16</strain>
    </source>
</reference>
<gene>
    <name evidence="1" type="ORF">DDZ16_12975</name>
</gene>
<dbReference type="InterPro" id="IPR046233">
    <property type="entry name" value="DUF6266"/>
</dbReference>
<dbReference type="RefSeq" id="WP_109264906.1">
    <property type="nucleotide sequence ID" value="NZ_QEWP01000010.1"/>
</dbReference>
<evidence type="ECO:0000313" key="1">
    <source>
        <dbReference type="EMBL" id="PWD98907.1"/>
    </source>
</evidence>
<comment type="caution">
    <text evidence="1">The sequence shown here is derived from an EMBL/GenBank/DDBJ whole genome shotgun (WGS) entry which is preliminary data.</text>
</comment>
<proteinExistence type="predicted"/>
<dbReference type="OrthoDB" id="656016at2"/>
<name>A0A2U2B769_9BACT</name>
<organism evidence="1 2">
    <name type="scientific">Marinilabilia rubra</name>
    <dbReference type="NCBI Taxonomy" id="2162893"/>
    <lineage>
        <taxon>Bacteria</taxon>
        <taxon>Pseudomonadati</taxon>
        <taxon>Bacteroidota</taxon>
        <taxon>Bacteroidia</taxon>
        <taxon>Marinilabiliales</taxon>
        <taxon>Marinilabiliaceae</taxon>
        <taxon>Marinilabilia</taxon>
    </lineage>
</organism>
<dbReference type="EMBL" id="QEWP01000010">
    <property type="protein sequence ID" value="PWD98907.1"/>
    <property type="molecule type" value="Genomic_DNA"/>
</dbReference>
<sequence>MGKFRKGVNGGFFGKTGSVIGSKWKGIYYMRGLPDPVKRKATPLQIDQREKFRFVSRFLQTIQPVVQVGFRNVEFKRSALNAALSDVMSSAVEGTYPDYRINYPELSISRGALFSPKGCRVELGDEEILFSWINDTGHTKIGADEEVIMAAISDSHYPLYSIGDFQRSEAAGSLPTLNVPSGTVFHCYLAMASRQNEMVTNSIYLGEITMP</sequence>
<accession>A0A2U2B769</accession>
<evidence type="ECO:0000313" key="2">
    <source>
        <dbReference type="Proteomes" id="UP000244956"/>
    </source>
</evidence>
<protein>
    <submittedName>
        <fullName evidence="1">Uncharacterized protein</fullName>
    </submittedName>
</protein>
<keyword evidence="2" id="KW-1185">Reference proteome</keyword>